<accession>A0A328KHX0</accession>
<organism evidence="1 2">
    <name type="scientific">Dolosigranulum pigrum</name>
    <dbReference type="NCBI Taxonomy" id="29394"/>
    <lineage>
        <taxon>Bacteria</taxon>
        <taxon>Bacillati</taxon>
        <taxon>Bacillota</taxon>
        <taxon>Bacilli</taxon>
        <taxon>Lactobacillales</taxon>
        <taxon>Carnobacteriaceae</taxon>
        <taxon>Dolosigranulum</taxon>
    </lineage>
</organism>
<proteinExistence type="predicted"/>
<evidence type="ECO:0000313" key="1">
    <source>
        <dbReference type="EMBL" id="RAN62386.1"/>
    </source>
</evidence>
<reference evidence="1 2" key="1">
    <citation type="submission" date="2017-03" db="EMBL/GenBank/DDBJ databases">
        <title>wgs assembly of Dolosigranulum pigrum KPL CDC strains.</title>
        <authorList>
            <person name="Brugger S.D."/>
            <person name="Pettigrew M."/>
            <person name="Kong Y."/>
            <person name="Lemon K.P."/>
        </authorList>
    </citation>
    <scope>NUCLEOTIDE SEQUENCE [LARGE SCALE GENOMIC DNA]</scope>
    <source>
        <strain evidence="1 2">KPL1931_CDC4294-98</strain>
    </source>
</reference>
<name>A0A328KHX0_9LACT</name>
<dbReference type="RefSeq" id="WP_112790334.1">
    <property type="nucleotide sequence ID" value="NZ_NAQV01000023.1"/>
</dbReference>
<dbReference type="Proteomes" id="UP000249099">
    <property type="component" value="Unassembled WGS sequence"/>
</dbReference>
<dbReference type="EMBL" id="NAQV01000023">
    <property type="protein sequence ID" value="RAN62386.1"/>
    <property type="molecule type" value="Genomic_DNA"/>
</dbReference>
<dbReference type="AlphaFoldDB" id="A0A328KHX0"/>
<sequence>MLSTKTENKTYTIEELKALLDIELEEITYKKTYQMYWHYDDNLNGANILPKAFHASLKERDVSLECFISDYLDSEWDVYHPTHEQLWDCINQVELNNNIELTDLERDELQEHFYDKYYIDLNIEQLLRNTHIEEFIIYFGGDWDHDYHNEVGWNELSDLINEHGIDSVTEEKIEEFLGRSQVKWLVETQGYEVKDVFNEEKRKK</sequence>
<comment type="caution">
    <text evidence="1">The sequence shown here is derived from an EMBL/GenBank/DDBJ whole genome shotgun (WGS) entry which is preliminary data.</text>
</comment>
<protein>
    <submittedName>
        <fullName evidence="1">Uncharacterized protein</fullName>
    </submittedName>
</protein>
<evidence type="ECO:0000313" key="2">
    <source>
        <dbReference type="Proteomes" id="UP000249099"/>
    </source>
</evidence>
<gene>
    <name evidence="1" type="ORF">B8A44_07510</name>
</gene>